<dbReference type="Gene3D" id="1.10.10.60">
    <property type="entry name" value="Homeodomain-like"/>
    <property type="match status" value="2"/>
</dbReference>
<organism evidence="6 7">
    <name type="scientific">Eptatretus burgeri</name>
    <name type="common">Inshore hagfish</name>
    <dbReference type="NCBI Taxonomy" id="7764"/>
    <lineage>
        <taxon>Eukaryota</taxon>
        <taxon>Metazoa</taxon>
        <taxon>Chordata</taxon>
        <taxon>Craniata</taxon>
        <taxon>Vertebrata</taxon>
        <taxon>Cyclostomata</taxon>
        <taxon>Myxini</taxon>
        <taxon>Myxiniformes</taxon>
        <taxon>Myxinidae</taxon>
        <taxon>Eptatretinae</taxon>
        <taxon>Eptatretus</taxon>
    </lineage>
</organism>
<evidence type="ECO:0000256" key="3">
    <source>
        <dbReference type="ARBA" id="ARBA00023242"/>
    </source>
</evidence>
<evidence type="ECO:0000256" key="1">
    <source>
        <dbReference type="ARBA" id="ARBA00004123"/>
    </source>
</evidence>
<reference evidence="6" key="1">
    <citation type="submission" date="2025-05" db="UniProtKB">
        <authorList>
            <consortium name="Ensembl"/>
        </authorList>
    </citation>
    <scope>IDENTIFICATION</scope>
</reference>
<dbReference type="SMART" id="SM00674">
    <property type="entry name" value="CENPB"/>
    <property type="match status" value="1"/>
</dbReference>
<name>A0A8C4RA68_EPTBU</name>
<dbReference type="GO" id="GO:0005634">
    <property type="term" value="C:nucleus"/>
    <property type="evidence" value="ECO:0007669"/>
    <property type="project" value="UniProtKB-SubCell"/>
</dbReference>
<feature type="domain" description="HTH CENPB-type" evidence="5">
    <location>
        <begin position="101"/>
        <end position="181"/>
    </location>
</feature>
<dbReference type="Pfam" id="PF04218">
    <property type="entry name" value="CENP-B_N"/>
    <property type="match status" value="1"/>
</dbReference>
<dbReference type="GO" id="GO:0003677">
    <property type="term" value="F:DNA binding"/>
    <property type="evidence" value="ECO:0007669"/>
    <property type="project" value="UniProtKB-KW"/>
</dbReference>
<accession>A0A8C4RA68</accession>
<feature type="compositionally biased region" description="Low complexity" evidence="4">
    <location>
        <begin position="592"/>
        <end position="609"/>
    </location>
</feature>
<dbReference type="InterPro" id="IPR009057">
    <property type="entry name" value="Homeodomain-like_sf"/>
</dbReference>
<keyword evidence="2" id="KW-0238">DNA-binding</keyword>
<dbReference type="GeneTree" id="ENSGT00940000154420"/>
<sequence length="609" mass="69145">MEQIEVELENEGNLDVCDRTQKYNVKPQNVISKSDIPVTKKRRPLTLEKKLDIIKRSDRGENLSQIGRSLDLNRSTVGTIIKDKTRILQHIKGSAPMKSTIITKQRSGVIANMEKLLILWLEDQNQRHAPLSLVLIQEKAKGLYGDLKNKRGESSTDVEPFMASRGWFNRFKIRANLHNIKVNGEAARVDAKAASEFAQTLAAVIEDGGYNARCVFNVDETGLYWKKMPHRTYIAKEEKSRPGFKAAKDRLTLLLGGNAAGDFKLKPLLVYHSENPRAFKGILKASLPVIWKSNPKAWVTLPVFEDWFWHHFVPEVKLYCAKNNLPFKILLVLDNAPGHPAFLDDFHPDIKVLYLPPNTTTLLQPMDQGVIASFKAYYLRRTFSQATKATEGENAQTLKEFWKGYNIYNAVRNIGESWNEVTQTNMNGVWRKLCPDFVDDFQGFEETVDQVTENLVEMGRQLELEIVADDVNQLLSSHSEELSNEDLMQLEEQKVADEVVEPPPPKRFMTKQMAKAFRMIDSALALFEEQDANCYRFASVSRTVNNALSCYKQIYEEKKKASVQLSLVSFFRKVETEPVPSNHSAPKCAPNSLSKSPEKTPSPSTSFSN</sequence>
<dbReference type="PROSITE" id="PS51253">
    <property type="entry name" value="HTH_CENPB"/>
    <property type="match status" value="1"/>
</dbReference>
<dbReference type="SUPFAM" id="SSF46689">
    <property type="entry name" value="Homeodomain-like"/>
    <property type="match status" value="2"/>
</dbReference>
<dbReference type="Pfam" id="PF03184">
    <property type="entry name" value="DDE_1"/>
    <property type="match status" value="1"/>
</dbReference>
<keyword evidence="7" id="KW-1185">Reference proteome</keyword>
<dbReference type="Ensembl" id="ENSEBUT00000027216.1">
    <property type="protein sequence ID" value="ENSEBUP00000026640.1"/>
    <property type="gene ID" value="ENSEBUG00000016405.1"/>
</dbReference>
<proteinExistence type="predicted"/>
<evidence type="ECO:0000256" key="2">
    <source>
        <dbReference type="ARBA" id="ARBA00023125"/>
    </source>
</evidence>
<dbReference type="InterPro" id="IPR006600">
    <property type="entry name" value="HTH_CenpB_DNA-bd_dom"/>
</dbReference>
<protein>
    <recommendedName>
        <fullName evidence="5">HTH CENPB-type domain-containing protein</fullName>
    </recommendedName>
</protein>
<dbReference type="PANTHER" id="PTHR19303:SF26">
    <property type="entry name" value="TIGGER TRANSPOSABLE ELEMENT-DERIVED PROTEIN 1"/>
    <property type="match status" value="1"/>
</dbReference>
<keyword evidence="3" id="KW-0539">Nucleus</keyword>
<dbReference type="AlphaFoldDB" id="A0A8C4RA68"/>
<evidence type="ECO:0000313" key="6">
    <source>
        <dbReference type="Ensembl" id="ENSEBUP00000026640.1"/>
    </source>
</evidence>
<evidence type="ECO:0000259" key="5">
    <source>
        <dbReference type="PROSITE" id="PS51253"/>
    </source>
</evidence>
<dbReference type="OMA" id="ARTYIAK"/>
<dbReference type="Gene3D" id="3.30.420.10">
    <property type="entry name" value="Ribonuclease H-like superfamily/Ribonuclease H"/>
    <property type="match status" value="1"/>
</dbReference>
<evidence type="ECO:0000313" key="7">
    <source>
        <dbReference type="Proteomes" id="UP000694388"/>
    </source>
</evidence>
<dbReference type="Proteomes" id="UP000694388">
    <property type="component" value="Unplaced"/>
</dbReference>
<dbReference type="Ensembl" id="ENSEBUT00000027210.1">
    <property type="protein sequence ID" value="ENSEBUP00000026634.1"/>
    <property type="gene ID" value="ENSEBUG00000016405.1"/>
</dbReference>
<dbReference type="InterPro" id="IPR036397">
    <property type="entry name" value="RNaseH_sf"/>
</dbReference>
<dbReference type="PANTHER" id="PTHR19303">
    <property type="entry name" value="TRANSPOSON"/>
    <property type="match status" value="1"/>
</dbReference>
<evidence type="ECO:0000256" key="4">
    <source>
        <dbReference type="SAM" id="MobiDB-lite"/>
    </source>
</evidence>
<dbReference type="InterPro" id="IPR004875">
    <property type="entry name" value="DDE_SF_endonuclease_dom"/>
</dbReference>
<dbReference type="Pfam" id="PF03221">
    <property type="entry name" value="HTH_Tnp_Tc5"/>
    <property type="match status" value="1"/>
</dbReference>
<comment type="subcellular location">
    <subcellularLocation>
        <location evidence="1">Nucleus</location>
    </subcellularLocation>
</comment>
<dbReference type="InterPro" id="IPR050863">
    <property type="entry name" value="CenT-Element_Derived"/>
</dbReference>
<dbReference type="InterPro" id="IPR007889">
    <property type="entry name" value="HTH_Psq"/>
</dbReference>
<feature type="region of interest" description="Disordered" evidence="4">
    <location>
        <begin position="576"/>
        <end position="609"/>
    </location>
</feature>